<accession>A0A0C9UJL6</accession>
<keyword evidence="5" id="KW-0539">Nucleus</keyword>
<evidence type="ECO:0000313" key="7">
    <source>
        <dbReference type="Proteomes" id="UP000054279"/>
    </source>
</evidence>
<dbReference type="GO" id="GO:0008270">
    <property type="term" value="F:zinc ion binding"/>
    <property type="evidence" value="ECO:0007669"/>
    <property type="project" value="UniProtKB-KW"/>
</dbReference>
<sequence length="205" mass="23922">MDPFPFKDPALLSAFEKVRYLPHKFFLSNIKQSIIFSKLRKIIRAIRASPQCRQQWFDEISMSRRDAAGFLTEILKMLILDVWTCWSSTHQMCSKSLDYCKEIDSYVAKQKDLRQYELSSEEWDAIILVTDWLRAFRDATTEMSATKHSTLSSTHTIFKGLQDHLAKQLAMLPDTAPKEVCDGLLDLHRKLSNYFYKIDQSPYPV</sequence>
<evidence type="ECO:0000313" key="6">
    <source>
        <dbReference type="EMBL" id="KIJ35069.1"/>
    </source>
</evidence>
<dbReference type="InterPro" id="IPR052035">
    <property type="entry name" value="ZnF_BED_domain_contain"/>
</dbReference>
<dbReference type="AlphaFoldDB" id="A0A0C9UJL6"/>
<dbReference type="OrthoDB" id="1607513at2759"/>
<evidence type="ECO:0000256" key="2">
    <source>
        <dbReference type="ARBA" id="ARBA00022723"/>
    </source>
</evidence>
<reference evidence="6 7" key="1">
    <citation type="submission" date="2014-06" db="EMBL/GenBank/DDBJ databases">
        <title>Evolutionary Origins and Diversification of the Mycorrhizal Mutualists.</title>
        <authorList>
            <consortium name="DOE Joint Genome Institute"/>
            <consortium name="Mycorrhizal Genomics Consortium"/>
            <person name="Kohler A."/>
            <person name="Kuo A."/>
            <person name="Nagy L.G."/>
            <person name="Floudas D."/>
            <person name="Copeland A."/>
            <person name="Barry K.W."/>
            <person name="Cichocki N."/>
            <person name="Veneault-Fourrey C."/>
            <person name="LaButti K."/>
            <person name="Lindquist E.A."/>
            <person name="Lipzen A."/>
            <person name="Lundell T."/>
            <person name="Morin E."/>
            <person name="Murat C."/>
            <person name="Riley R."/>
            <person name="Ohm R."/>
            <person name="Sun H."/>
            <person name="Tunlid A."/>
            <person name="Henrissat B."/>
            <person name="Grigoriev I.V."/>
            <person name="Hibbett D.S."/>
            <person name="Martin F."/>
        </authorList>
    </citation>
    <scope>NUCLEOTIDE SEQUENCE [LARGE SCALE GENOMIC DNA]</scope>
    <source>
        <strain evidence="6 7">SS14</strain>
    </source>
</reference>
<keyword evidence="4" id="KW-0862">Zinc</keyword>
<protein>
    <submittedName>
        <fullName evidence="6">Unplaced genomic scaffold SPHSTscaffold_118, whole genome shotgun sequence</fullName>
    </submittedName>
</protein>
<dbReference type="InterPro" id="IPR012337">
    <property type="entry name" value="RNaseH-like_sf"/>
</dbReference>
<proteinExistence type="predicted"/>
<dbReference type="HOGENOM" id="CLU_115970_0_0_1"/>
<evidence type="ECO:0000256" key="3">
    <source>
        <dbReference type="ARBA" id="ARBA00022771"/>
    </source>
</evidence>
<keyword evidence="7" id="KW-1185">Reference proteome</keyword>
<keyword evidence="3" id="KW-0863">Zinc-finger</keyword>
<dbReference type="PANTHER" id="PTHR46481:SF10">
    <property type="entry name" value="ZINC FINGER BED DOMAIN-CONTAINING PROTEIN 39"/>
    <property type="match status" value="1"/>
</dbReference>
<keyword evidence="2" id="KW-0479">Metal-binding</keyword>
<dbReference type="Proteomes" id="UP000054279">
    <property type="component" value="Unassembled WGS sequence"/>
</dbReference>
<evidence type="ECO:0000256" key="1">
    <source>
        <dbReference type="ARBA" id="ARBA00004123"/>
    </source>
</evidence>
<evidence type="ECO:0000256" key="4">
    <source>
        <dbReference type="ARBA" id="ARBA00022833"/>
    </source>
</evidence>
<organism evidence="6 7">
    <name type="scientific">Sphaerobolus stellatus (strain SS14)</name>
    <dbReference type="NCBI Taxonomy" id="990650"/>
    <lineage>
        <taxon>Eukaryota</taxon>
        <taxon>Fungi</taxon>
        <taxon>Dikarya</taxon>
        <taxon>Basidiomycota</taxon>
        <taxon>Agaricomycotina</taxon>
        <taxon>Agaricomycetes</taxon>
        <taxon>Phallomycetidae</taxon>
        <taxon>Geastrales</taxon>
        <taxon>Sphaerobolaceae</taxon>
        <taxon>Sphaerobolus</taxon>
    </lineage>
</organism>
<evidence type="ECO:0000256" key="5">
    <source>
        <dbReference type="ARBA" id="ARBA00023242"/>
    </source>
</evidence>
<dbReference type="SUPFAM" id="SSF53098">
    <property type="entry name" value="Ribonuclease H-like"/>
    <property type="match status" value="1"/>
</dbReference>
<dbReference type="EMBL" id="KN837193">
    <property type="protein sequence ID" value="KIJ35069.1"/>
    <property type="molecule type" value="Genomic_DNA"/>
</dbReference>
<name>A0A0C9UJL6_SPHS4</name>
<dbReference type="PANTHER" id="PTHR46481">
    <property type="entry name" value="ZINC FINGER BED DOMAIN-CONTAINING PROTEIN 4"/>
    <property type="match status" value="1"/>
</dbReference>
<comment type="subcellular location">
    <subcellularLocation>
        <location evidence="1">Nucleus</location>
    </subcellularLocation>
</comment>
<dbReference type="GO" id="GO:0005634">
    <property type="term" value="C:nucleus"/>
    <property type="evidence" value="ECO:0007669"/>
    <property type="project" value="UniProtKB-SubCell"/>
</dbReference>
<gene>
    <name evidence="6" type="ORF">M422DRAFT_181341</name>
</gene>